<dbReference type="EMBL" id="JASPKZ010007447">
    <property type="protein sequence ID" value="KAJ9584193.1"/>
    <property type="molecule type" value="Genomic_DNA"/>
</dbReference>
<name>A0AAD7ZPA4_DIPPU</name>
<gene>
    <name evidence="1" type="ORF">L9F63_021457</name>
</gene>
<accession>A0AAD7ZPA4</accession>
<organism evidence="1 2">
    <name type="scientific">Diploptera punctata</name>
    <name type="common">Pacific beetle cockroach</name>
    <dbReference type="NCBI Taxonomy" id="6984"/>
    <lineage>
        <taxon>Eukaryota</taxon>
        <taxon>Metazoa</taxon>
        <taxon>Ecdysozoa</taxon>
        <taxon>Arthropoda</taxon>
        <taxon>Hexapoda</taxon>
        <taxon>Insecta</taxon>
        <taxon>Pterygota</taxon>
        <taxon>Neoptera</taxon>
        <taxon>Polyneoptera</taxon>
        <taxon>Dictyoptera</taxon>
        <taxon>Blattodea</taxon>
        <taxon>Blaberoidea</taxon>
        <taxon>Blaberidae</taxon>
        <taxon>Diplopterinae</taxon>
        <taxon>Diploptera</taxon>
    </lineage>
</organism>
<dbReference type="Proteomes" id="UP001233999">
    <property type="component" value="Unassembled WGS sequence"/>
</dbReference>
<sequence length="97" mass="10406">AAIGNNADLEDSDMYMPDDGEIVFYPRERRVPGQPVAVAASSGDVAAPNDVKWTLGLGVLSNMQQFFDSLRTNLESLESLPHEEKEALLGQAASSSP</sequence>
<dbReference type="AlphaFoldDB" id="A0AAD7ZPA4"/>
<reference evidence="1" key="2">
    <citation type="submission" date="2023-05" db="EMBL/GenBank/DDBJ databases">
        <authorList>
            <person name="Fouks B."/>
        </authorList>
    </citation>
    <scope>NUCLEOTIDE SEQUENCE</scope>
    <source>
        <strain evidence="1">Stay&amp;Tobe</strain>
        <tissue evidence="1">Testes</tissue>
    </source>
</reference>
<protein>
    <submittedName>
        <fullName evidence="1">Uncharacterized protein</fullName>
    </submittedName>
</protein>
<reference evidence="1" key="1">
    <citation type="journal article" date="2023" name="IScience">
        <title>Live-bearing cockroach genome reveals convergent evolutionary mechanisms linked to viviparity in insects and beyond.</title>
        <authorList>
            <person name="Fouks B."/>
            <person name="Harrison M.C."/>
            <person name="Mikhailova A.A."/>
            <person name="Marchal E."/>
            <person name="English S."/>
            <person name="Carruthers M."/>
            <person name="Jennings E.C."/>
            <person name="Chiamaka E.L."/>
            <person name="Frigard R.A."/>
            <person name="Pippel M."/>
            <person name="Attardo G.M."/>
            <person name="Benoit J.B."/>
            <person name="Bornberg-Bauer E."/>
            <person name="Tobe S.S."/>
        </authorList>
    </citation>
    <scope>NUCLEOTIDE SEQUENCE</scope>
    <source>
        <strain evidence="1">Stay&amp;Tobe</strain>
    </source>
</reference>
<comment type="caution">
    <text evidence="1">The sequence shown here is derived from an EMBL/GenBank/DDBJ whole genome shotgun (WGS) entry which is preliminary data.</text>
</comment>
<feature type="non-terminal residue" evidence="1">
    <location>
        <position position="1"/>
    </location>
</feature>
<proteinExistence type="predicted"/>
<feature type="non-terminal residue" evidence="1">
    <location>
        <position position="97"/>
    </location>
</feature>
<evidence type="ECO:0000313" key="1">
    <source>
        <dbReference type="EMBL" id="KAJ9584193.1"/>
    </source>
</evidence>
<keyword evidence="2" id="KW-1185">Reference proteome</keyword>
<evidence type="ECO:0000313" key="2">
    <source>
        <dbReference type="Proteomes" id="UP001233999"/>
    </source>
</evidence>